<keyword evidence="2" id="KW-0812">Transmembrane</keyword>
<dbReference type="OrthoDB" id="9991317at2759"/>
<feature type="domain" description="CHAT" evidence="3">
    <location>
        <begin position="1687"/>
        <end position="1950"/>
    </location>
</feature>
<dbReference type="Gene3D" id="1.25.40.10">
    <property type="entry name" value="Tetratricopeptide repeat domain"/>
    <property type="match status" value="7"/>
</dbReference>
<keyword evidence="5" id="KW-1185">Reference proteome</keyword>
<organism evidence="4 5">
    <name type="scientific">Hydnomerulius pinastri MD-312</name>
    <dbReference type="NCBI Taxonomy" id="994086"/>
    <lineage>
        <taxon>Eukaryota</taxon>
        <taxon>Fungi</taxon>
        <taxon>Dikarya</taxon>
        <taxon>Basidiomycota</taxon>
        <taxon>Agaricomycotina</taxon>
        <taxon>Agaricomycetes</taxon>
        <taxon>Agaricomycetidae</taxon>
        <taxon>Boletales</taxon>
        <taxon>Boletales incertae sedis</taxon>
        <taxon>Leucogyrophana</taxon>
    </lineage>
</organism>
<dbReference type="Pfam" id="PF12770">
    <property type="entry name" value="CHAT"/>
    <property type="match status" value="1"/>
</dbReference>
<evidence type="ECO:0000313" key="4">
    <source>
        <dbReference type="EMBL" id="KIJ60775.1"/>
    </source>
</evidence>
<dbReference type="InterPro" id="IPR011990">
    <property type="entry name" value="TPR-like_helical_dom_sf"/>
</dbReference>
<feature type="region of interest" description="Disordered" evidence="1">
    <location>
        <begin position="160"/>
        <end position="182"/>
    </location>
</feature>
<accession>A0A0C9VSC9</accession>
<dbReference type="HOGENOM" id="CLU_001305_0_3_1"/>
<keyword evidence="2" id="KW-0472">Membrane</keyword>
<protein>
    <recommendedName>
        <fullName evidence="3">CHAT domain-containing protein</fullName>
    </recommendedName>
</protein>
<feature type="transmembrane region" description="Helical" evidence="2">
    <location>
        <begin position="117"/>
        <end position="141"/>
    </location>
</feature>
<dbReference type="SUPFAM" id="SSF81901">
    <property type="entry name" value="HCP-like"/>
    <property type="match status" value="1"/>
</dbReference>
<dbReference type="EMBL" id="KN839869">
    <property type="protein sequence ID" value="KIJ60775.1"/>
    <property type="molecule type" value="Genomic_DNA"/>
</dbReference>
<dbReference type="PANTHER" id="PTHR19959:SF119">
    <property type="entry name" value="FUNGAL LIPASE-LIKE DOMAIN-CONTAINING PROTEIN"/>
    <property type="match status" value="1"/>
</dbReference>
<evidence type="ECO:0000259" key="3">
    <source>
        <dbReference type="Pfam" id="PF12770"/>
    </source>
</evidence>
<dbReference type="SUPFAM" id="SSF48452">
    <property type="entry name" value="TPR-like"/>
    <property type="match status" value="5"/>
</dbReference>
<dbReference type="Pfam" id="PF13374">
    <property type="entry name" value="TPR_10"/>
    <property type="match status" value="2"/>
</dbReference>
<sequence length="1965" mass="218865">MEQANTHESPPMNDSGAEARVFPGAFELYEAEYLSATEKKYSRYAQGVLLCVFAWVCIRIGAVSMSWLWYRWNKNYVWVVDRIVILGLLISPARILSALANVYGAENGIYSETSKPIIIVTLVVSLICAVLFIVYHGILLLRGLKKKDYQAVGEQLSGQHRAEQASTYESPTTEDSSARAGVPGQPVVITNLKATNVATGLRRIPAGFYVSVSIGNDDRRTKNNSVCPISGVTEWNDLIDLPSELSTEVEMWIYASFELGYMLGQGELLGKFSVTVGELLERSRSSRPIPFSIREGEIASSCASLEVTVEVLSPSDEVLICRPAAACVEPRLHDELFLAQATDAGHNHMHHYYKDCQESRLDQAIGEFKRVVGHCHSQHPGRGAALVNLAMAKFIKCQTREAYLDLDEPISLYQEALDLRPPGHPDRSCTLINLSVALLTRFRGRGYITLADADEAEELLWEALDVCPPESHEHREALVVVAFNLHSGGDHIPISCVLPQASSRSSRLPLSLNELTRLRGECEMQDNPRLLDDIIARHVDAESHIDMEGEEWVLLQSSLIAALAMRFGRQGRIQDLDESIQRGRAISLRCPNDCAILNNLASALWARFEQRGDEKDLDEAIPQYQIALQLMADDHPARSVSLNDLGNALLTRFQQRGDRKDLDDAIQHHRVALQLRPDGHPLRAASLVNLANVLSTRFRQQGDSNDLDGAIQLHRVALQLMGEGHPDRLVLLNNLANALSTRFRLRGDGKDLDEAIEYHRVAVQLMPEGHPLHPPSLSNLASALLIQFEQRGDGKALDEAIKLHRVALQLMPEGHPLRLFSLTNLASALSTQFEQGGDGKDLDEAIQNHHLALQLMSEGDPRRSAPLNNLANALSTRFEQRGDGKDLDEAIQHHRVAVQLMPEGHPGRPASLSNLAGALRKRFGQRGDGKDLDEAIQHDQVALQLRPEGHPDRSRSLGNLANALLARFGQRGDRKDLDEAIMLHRVALQLMPEGHPLRSSSLSDLGNALFTRFEQQGEGKNLDEAIQHHRVALQLRSEGHPGRSRSLSSLANALLAQFEQRGDEKDLDEAIQNHQLALQLMSDGRPLRSASLANLASALRGRFEQRGDMKDLDESIKLHRVALQLMPEGYSQRSASLTNLASALLTRFEQQGDRMDLDGAIQHHRVALELMPEGHSLRSCSFDNLATALFRQFEQRGDGKDLDEAIQYHRVALQLRSEGHPDRSASLNNLAVALLVRSEQRGDRKDLDEAIQHHRVALQLRPEGHPLHPCSLAGLASALLRRFEQRDDGKDLDEAIQHDQTALHLVREGHPDRSALLGNLASALHTRFERRGDGRDLDGAIQHHRLALRLMPDSYPQRSTLLNNLANALLTRFEQCGDPDATQEALRLSYAVVEQALALPSHLRAQVNLARIHLALWRTRHIRQALQDAMDHYNVATQFTPAGLLQRLTASLQWVNEAEEHQHASAMDAYAQSLQLLDSHISATTSVSSRHEARKHFTPDLSVDAASCALRQGNICRAVELLEQGRALYWTQIARFRTSLDDLRSRDPRAEVLVKRFRDLSAMLNRPAQTSFDESRSIAAVEAEARRYRDIAEEWHKVIEEIRTFEGFSRFLLPPLFADLQQAALEGPVVVLVASKFSCDAIIVLHTRSPIHVRLQITLKEIRDLVLKHLLNIHHSDGPDYGTFVEVMGKLWKKVISPVVRELKRLVGKGTRIWWCPTSLFTALPLHSAGEYERGGQVLSRLFISSYTPSLLALIKARTYPKTTSDINFAAIGQAKPSFASWKPLHYVDPEVDEIERLLPTPPVLFTKLTSSESTKQQALRTLHDHQWFHLSCHGKQVHEEPFNSHFAMRDGPLSLLDIIDADISGHEFAFLSACETAMGDLTAPDEVIHLAAGLQFMGVKSVIGTLWSVGDKVAYDLVLAFYKEFCKDGTMDCTMAAGALHKAVASLANEVPLQARAMFVHIGI</sequence>
<dbReference type="Proteomes" id="UP000053820">
    <property type="component" value="Unassembled WGS sequence"/>
</dbReference>
<keyword evidence="2" id="KW-1133">Transmembrane helix</keyword>
<gene>
    <name evidence="4" type="ORF">HYDPIDRAFT_116834</name>
</gene>
<feature type="transmembrane region" description="Helical" evidence="2">
    <location>
        <begin position="82"/>
        <end position="105"/>
    </location>
</feature>
<reference evidence="4 5" key="1">
    <citation type="submission" date="2014-04" db="EMBL/GenBank/DDBJ databases">
        <title>Evolutionary Origins and Diversification of the Mycorrhizal Mutualists.</title>
        <authorList>
            <consortium name="DOE Joint Genome Institute"/>
            <consortium name="Mycorrhizal Genomics Consortium"/>
            <person name="Kohler A."/>
            <person name="Kuo A."/>
            <person name="Nagy L.G."/>
            <person name="Floudas D."/>
            <person name="Copeland A."/>
            <person name="Barry K.W."/>
            <person name="Cichocki N."/>
            <person name="Veneault-Fourrey C."/>
            <person name="LaButti K."/>
            <person name="Lindquist E.A."/>
            <person name="Lipzen A."/>
            <person name="Lundell T."/>
            <person name="Morin E."/>
            <person name="Murat C."/>
            <person name="Riley R."/>
            <person name="Ohm R."/>
            <person name="Sun H."/>
            <person name="Tunlid A."/>
            <person name="Henrissat B."/>
            <person name="Grigoriev I.V."/>
            <person name="Hibbett D.S."/>
            <person name="Martin F."/>
        </authorList>
    </citation>
    <scope>NUCLEOTIDE SEQUENCE [LARGE SCALE GENOMIC DNA]</scope>
    <source>
        <strain evidence="4 5">MD-312</strain>
    </source>
</reference>
<feature type="compositionally biased region" description="Polar residues" evidence="1">
    <location>
        <begin position="164"/>
        <end position="175"/>
    </location>
</feature>
<proteinExistence type="predicted"/>
<evidence type="ECO:0000256" key="2">
    <source>
        <dbReference type="SAM" id="Phobius"/>
    </source>
</evidence>
<evidence type="ECO:0000256" key="1">
    <source>
        <dbReference type="SAM" id="MobiDB-lite"/>
    </source>
</evidence>
<dbReference type="InterPro" id="IPR024983">
    <property type="entry name" value="CHAT_dom"/>
</dbReference>
<feature type="transmembrane region" description="Helical" evidence="2">
    <location>
        <begin position="48"/>
        <end position="70"/>
    </location>
</feature>
<dbReference type="PANTHER" id="PTHR19959">
    <property type="entry name" value="KINESIN LIGHT CHAIN"/>
    <property type="match status" value="1"/>
</dbReference>
<name>A0A0C9VSC9_9AGAM</name>
<evidence type="ECO:0000313" key="5">
    <source>
        <dbReference type="Proteomes" id="UP000053820"/>
    </source>
</evidence>